<keyword evidence="1" id="KW-0812">Transmembrane</keyword>
<dbReference type="EMBL" id="LXQA010688538">
    <property type="protein sequence ID" value="MCI66096.1"/>
    <property type="molecule type" value="Genomic_DNA"/>
</dbReference>
<reference evidence="2 3" key="1">
    <citation type="journal article" date="2018" name="Front. Plant Sci.">
        <title>Red Clover (Trifolium pratense) and Zigzag Clover (T. medium) - A Picture of Genomic Similarities and Differences.</title>
        <authorList>
            <person name="Dluhosova J."/>
            <person name="Istvanek J."/>
            <person name="Nedelnik J."/>
            <person name="Repkova J."/>
        </authorList>
    </citation>
    <scope>NUCLEOTIDE SEQUENCE [LARGE SCALE GENOMIC DNA]</scope>
    <source>
        <strain evidence="3">cv. 10/8</strain>
        <tissue evidence="2">Leaf</tissue>
    </source>
</reference>
<dbReference type="Proteomes" id="UP000265520">
    <property type="component" value="Unassembled WGS sequence"/>
</dbReference>
<comment type="caution">
    <text evidence="2">The sequence shown here is derived from an EMBL/GenBank/DDBJ whole genome shotgun (WGS) entry which is preliminary data.</text>
</comment>
<dbReference type="AlphaFoldDB" id="A0A392U121"/>
<name>A0A392U121_9FABA</name>
<evidence type="ECO:0000256" key="1">
    <source>
        <dbReference type="SAM" id="Phobius"/>
    </source>
</evidence>
<feature type="non-terminal residue" evidence="2">
    <location>
        <position position="1"/>
    </location>
</feature>
<organism evidence="2 3">
    <name type="scientific">Trifolium medium</name>
    <dbReference type="NCBI Taxonomy" id="97028"/>
    <lineage>
        <taxon>Eukaryota</taxon>
        <taxon>Viridiplantae</taxon>
        <taxon>Streptophyta</taxon>
        <taxon>Embryophyta</taxon>
        <taxon>Tracheophyta</taxon>
        <taxon>Spermatophyta</taxon>
        <taxon>Magnoliopsida</taxon>
        <taxon>eudicotyledons</taxon>
        <taxon>Gunneridae</taxon>
        <taxon>Pentapetalae</taxon>
        <taxon>rosids</taxon>
        <taxon>fabids</taxon>
        <taxon>Fabales</taxon>
        <taxon>Fabaceae</taxon>
        <taxon>Papilionoideae</taxon>
        <taxon>50 kb inversion clade</taxon>
        <taxon>NPAAA clade</taxon>
        <taxon>Hologalegina</taxon>
        <taxon>IRL clade</taxon>
        <taxon>Trifolieae</taxon>
        <taxon>Trifolium</taxon>
    </lineage>
</organism>
<keyword evidence="3" id="KW-1185">Reference proteome</keyword>
<evidence type="ECO:0000313" key="3">
    <source>
        <dbReference type="Proteomes" id="UP000265520"/>
    </source>
</evidence>
<evidence type="ECO:0000313" key="2">
    <source>
        <dbReference type="EMBL" id="MCI66096.1"/>
    </source>
</evidence>
<protein>
    <submittedName>
        <fullName evidence="2">Uncharacterized protein</fullName>
    </submittedName>
</protein>
<sequence>FPSPLVFIGVVPAASVVTGAWIR</sequence>
<keyword evidence="1" id="KW-0472">Membrane</keyword>
<keyword evidence="1" id="KW-1133">Transmembrane helix</keyword>
<proteinExistence type="predicted"/>
<accession>A0A392U121</accession>
<feature type="transmembrane region" description="Helical" evidence="1">
    <location>
        <begin position="6"/>
        <end position="22"/>
    </location>
</feature>